<dbReference type="PANTHER" id="PTHR37984">
    <property type="entry name" value="PROTEIN CBG26694"/>
    <property type="match status" value="1"/>
</dbReference>
<sequence length="832" mass="94676">MNEELGDRKPSQFLRHLKSLAGPTLPEDFLRTIWSSRLPTNLQTIVASQMSTPLDSVAELADRIKDIVPHTTQVVYTSSSSPDNPGTIFDILNKQVAALTRKLEEDLCVFSRPFVRKPRLKTKYDLFAANGSVIPTYGCLQLNVDLGLRRDFTWRFTIADVTKPIIGVDFLKYYNLLVDCRNQRLIDDTTALSVNAPAQNSGKGISFVLTNREESRYHCILGDFLEISRSAGRPVISKHTIVQHIRTTPGPSVTGRPRRLDPKCLQIAKKEFEDMLREGTARKSESPWSSPLHLAPKKNDGWRPCGDYRGLIARTIVNRYPIRNIQDFAYRLTGKRIFSRLDLIKAYNQIPVHTEDIPKTATTPFGLYEFPYMTFGLRNATHTFQRFIDEKEIDFLGHRVTSDGIKLLDMKAKAVQKYPPPKTIKELRRFLGIINFSRRFIPAAAEYQASLNSLLAGAKAKCLQPIQLTPKVMESFDKCKSTLAQATLLLIHSDPQVKLSIQTDASNIAIGAVLQQKKGDSWLPLAFFSRKLNKPQMKYSPYDWELLAIYKDIRYLRRMMITSSYEEITKPFDYQSLAQKQQTDTELHEYLYKNSGLKLEKVRLSNSNILPHHCRQIHTLVGGISLQEITAKACAAKFISGWVVRFGCPEHITTDRGRQFESQLFKRIATLLGASHHTTTAYQPASNVLVERLRRQLKAVITAHDSHQWVETLLLVILGIRSAWREDLQASTAELVYGEPLRLSGQFFTSISDVNLDITEFASQLQSQMIKLSPQPTSWHKSENRTFYIPKNISNCTRVFVRQGPTKKPLQAAYLGPYKILKRTAKTFDVQI</sequence>
<dbReference type="AlphaFoldDB" id="A0A4C1VAT2"/>
<dbReference type="STRING" id="151549.A0A4C1VAT2"/>
<dbReference type="Proteomes" id="UP000299102">
    <property type="component" value="Unassembled WGS sequence"/>
</dbReference>
<dbReference type="CDD" id="cd01647">
    <property type="entry name" value="RT_LTR"/>
    <property type="match status" value="1"/>
</dbReference>
<dbReference type="GO" id="GO:0071897">
    <property type="term" value="P:DNA biosynthetic process"/>
    <property type="evidence" value="ECO:0007669"/>
    <property type="project" value="UniProtKB-ARBA"/>
</dbReference>
<dbReference type="InterPro" id="IPR036397">
    <property type="entry name" value="RNaseH_sf"/>
</dbReference>
<dbReference type="Gene3D" id="3.10.10.10">
    <property type="entry name" value="HIV Type 1 Reverse Transcriptase, subunit A, domain 1"/>
    <property type="match status" value="1"/>
</dbReference>
<dbReference type="PROSITE" id="PS50994">
    <property type="entry name" value="INTEGRASE"/>
    <property type="match status" value="1"/>
</dbReference>
<dbReference type="SUPFAM" id="SSF56672">
    <property type="entry name" value="DNA/RNA polymerases"/>
    <property type="match status" value="1"/>
</dbReference>
<evidence type="ECO:0000313" key="3">
    <source>
        <dbReference type="EMBL" id="GBP35074.1"/>
    </source>
</evidence>
<proteinExistence type="predicted"/>
<dbReference type="SUPFAM" id="SSF53098">
    <property type="entry name" value="Ribonuclease H-like"/>
    <property type="match status" value="1"/>
</dbReference>
<dbReference type="InterPro" id="IPR000477">
    <property type="entry name" value="RT_dom"/>
</dbReference>
<evidence type="ECO:0000256" key="1">
    <source>
        <dbReference type="ARBA" id="ARBA00023268"/>
    </source>
</evidence>
<dbReference type="InterPro" id="IPR012337">
    <property type="entry name" value="RNaseH-like_sf"/>
</dbReference>
<dbReference type="GO" id="GO:0042575">
    <property type="term" value="C:DNA polymerase complex"/>
    <property type="evidence" value="ECO:0007669"/>
    <property type="project" value="UniProtKB-ARBA"/>
</dbReference>
<dbReference type="InterPro" id="IPR041577">
    <property type="entry name" value="RT_RNaseH_2"/>
</dbReference>
<gene>
    <name evidence="3" type="primary">pol</name>
    <name evidence="3" type="ORF">EVAR_75277_1</name>
</gene>
<dbReference type="PANTHER" id="PTHR37984:SF5">
    <property type="entry name" value="PROTEIN NYNRIN-LIKE"/>
    <property type="match status" value="1"/>
</dbReference>
<dbReference type="InterPro" id="IPR043128">
    <property type="entry name" value="Rev_trsase/Diguanyl_cyclase"/>
</dbReference>
<evidence type="ECO:0000259" key="2">
    <source>
        <dbReference type="PROSITE" id="PS50994"/>
    </source>
</evidence>
<name>A0A4C1VAT2_EUMVA</name>
<dbReference type="OrthoDB" id="422540at2759"/>
<dbReference type="GO" id="GO:0003676">
    <property type="term" value="F:nucleic acid binding"/>
    <property type="evidence" value="ECO:0007669"/>
    <property type="project" value="InterPro"/>
</dbReference>
<reference evidence="3 4" key="1">
    <citation type="journal article" date="2019" name="Commun. Biol.">
        <title>The bagworm genome reveals a unique fibroin gene that provides high tensile strength.</title>
        <authorList>
            <person name="Kono N."/>
            <person name="Nakamura H."/>
            <person name="Ohtoshi R."/>
            <person name="Tomita M."/>
            <person name="Numata K."/>
            <person name="Arakawa K."/>
        </authorList>
    </citation>
    <scope>NUCLEOTIDE SEQUENCE [LARGE SCALE GENOMIC DNA]</scope>
</reference>
<keyword evidence="1" id="KW-0511">Multifunctional enzyme</keyword>
<dbReference type="EMBL" id="BGZK01000298">
    <property type="protein sequence ID" value="GBP35074.1"/>
    <property type="molecule type" value="Genomic_DNA"/>
</dbReference>
<keyword evidence="4" id="KW-1185">Reference proteome</keyword>
<accession>A0A4C1VAT2</accession>
<dbReference type="Pfam" id="PF17919">
    <property type="entry name" value="RT_RNaseH_2"/>
    <property type="match status" value="1"/>
</dbReference>
<dbReference type="InterPro" id="IPR001584">
    <property type="entry name" value="Integrase_cat-core"/>
</dbReference>
<dbReference type="Gene3D" id="3.30.70.270">
    <property type="match status" value="2"/>
</dbReference>
<feature type="domain" description="Integrase catalytic" evidence="2">
    <location>
        <begin position="567"/>
        <end position="701"/>
    </location>
</feature>
<dbReference type="Gene3D" id="3.30.420.10">
    <property type="entry name" value="Ribonuclease H-like superfamily/Ribonuclease H"/>
    <property type="match status" value="1"/>
</dbReference>
<dbReference type="InterPro" id="IPR043502">
    <property type="entry name" value="DNA/RNA_pol_sf"/>
</dbReference>
<dbReference type="InterPro" id="IPR050951">
    <property type="entry name" value="Retrovirus_Pol_polyprotein"/>
</dbReference>
<organism evidence="3 4">
    <name type="scientific">Eumeta variegata</name>
    <name type="common">Bagworm moth</name>
    <name type="synonym">Eumeta japonica</name>
    <dbReference type="NCBI Taxonomy" id="151549"/>
    <lineage>
        <taxon>Eukaryota</taxon>
        <taxon>Metazoa</taxon>
        <taxon>Ecdysozoa</taxon>
        <taxon>Arthropoda</taxon>
        <taxon>Hexapoda</taxon>
        <taxon>Insecta</taxon>
        <taxon>Pterygota</taxon>
        <taxon>Neoptera</taxon>
        <taxon>Endopterygota</taxon>
        <taxon>Lepidoptera</taxon>
        <taxon>Glossata</taxon>
        <taxon>Ditrysia</taxon>
        <taxon>Tineoidea</taxon>
        <taxon>Psychidae</taxon>
        <taxon>Oiketicinae</taxon>
        <taxon>Eumeta</taxon>
    </lineage>
</organism>
<dbReference type="Pfam" id="PF00078">
    <property type="entry name" value="RVT_1"/>
    <property type="match status" value="1"/>
</dbReference>
<protein>
    <submittedName>
        <fullName evidence="3">Retrovirus-related Pol polyprotein from transposon 297</fullName>
    </submittedName>
</protein>
<comment type="caution">
    <text evidence="3">The sequence shown here is derived from an EMBL/GenBank/DDBJ whole genome shotgun (WGS) entry which is preliminary data.</text>
</comment>
<evidence type="ECO:0000313" key="4">
    <source>
        <dbReference type="Proteomes" id="UP000299102"/>
    </source>
</evidence>
<dbReference type="GO" id="GO:0015074">
    <property type="term" value="P:DNA integration"/>
    <property type="evidence" value="ECO:0007669"/>
    <property type="project" value="InterPro"/>
</dbReference>